<keyword evidence="3" id="KW-0804">Transcription</keyword>
<dbReference type="Proteomes" id="UP000628017">
    <property type="component" value="Unassembled WGS sequence"/>
</dbReference>
<dbReference type="SMART" id="SM00421">
    <property type="entry name" value="HTH_LUXR"/>
    <property type="match status" value="1"/>
</dbReference>
<name>A0A916R119_9RHOB</name>
<dbReference type="SUPFAM" id="SSF46894">
    <property type="entry name" value="C-terminal effector domain of the bipartite response regulators"/>
    <property type="match status" value="1"/>
</dbReference>
<keyword evidence="5" id="KW-0808">Transferase</keyword>
<feature type="domain" description="HTH luxR-type" evidence="4">
    <location>
        <begin position="145"/>
        <end position="210"/>
    </location>
</feature>
<evidence type="ECO:0000313" key="6">
    <source>
        <dbReference type="Proteomes" id="UP000628017"/>
    </source>
</evidence>
<dbReference type="GO" id="GO:0003677">
    <property type="term" value="F:DNA binding"/>
    <property type="evidence" value="ECO:0007669"/>
    <property type="project" value="UniProtKB-KW"/>
</dbReference>
<dbReference type="InterPro" id="IPR016032">
    <property type="entry name" value="Sig_transdc_resp-reg_C-effctor"/>
</dbReference>
<evidence type="ECO:0000313" key="5">
    <source>
        <dbReference type="EMBL" id="GGA23705.1"/>
    </source>
</evidence>
<reference evidence="5" key="1">
    <citation type="journal article" date="2014" name="Int. J. Syst. Evol. Microbiol.">
        <title>Complete genome sequence of Corynebacterium casei LMG S-19264T (=DSM 44701T), isolated from a smear-ripened cheese.</title>
        <authorList>
            <consortium name="US DOE Joint Genome Institute (JGI-PGF)"/>
            <person name="Walter F."/>
            <person name="Albersmeier A."/>
            <person name="Kalinowski J."/>
            <person name="Ruckert C."/>
        </authorList>
    </citation>
    <scope>NUCLEOTIDE SEQUENCE</scope>
    <source>
        <strain evidence="5">CGMCC 1.15880</strain>
    </source>
</reference>
<dbReference type="CDD" id="cd06170">
    <property type="entry name" value="LuxR_C_like"/>
    <property type="match status" value="1"/>
</dbReference>
<protein>
    <submittedName>
        <fullName evidence="5">Histidine kinase</fullName>
    </submittedName>
</protein>
<keyword evidence="2" id="KW-0238">DNA-binding</keyword>
<dbReference type="Pfam" id="PF00196">
    <property type="entry name" value="GerE"/>
    <property type="match status" value="1"/>
</dbReference>
<keyword evidence="5" id="KW-0418">Kinase</keyword>
<gene>
    <name evidence="5" type="ORF">GCM10011498_25760</name>
</gene>
<dbReference type="InterPro" id="IPR005143">
    <property type="entry name" value="TF_LuxR_autoind-bd_dom"/>
</dbReference>
<evidence type="ECO:0000256" key="2">
    <source>
        <dbReference type="ARBA" id="ARBA00023125"/>
    </source>
</evidence>
<dbReference type="PANTHER" id="PTHR44688:SF16">
    <property type="entry name" value="DNA-BINDING TRANSCRIPTIONAL ACTIVATOR DEVR_DOSR"/>
    <property type="match status" value="1"/>
</dbReference>
<comment type="caution">
    <text evidence="5">The sequence shown here is derived from an EMBL/GenBank/DDBJ whole genome shotgun (WGS) entry which is preliminary data.</text>
</comment>
<proteinExistence type="predicted"/>
<dbReference type="GO" id="GO:0006355">
    <property type="term" value="P:regulation of DNA-templated transcription"/>
    <property type="evidence" value="ECO:0007669"/>
    <property type="project" value="InterPro"/>
</dbReference>
<dbReference type="PROSITE" id="PS50043">
    <property type="entry name" value="HTH_LUXR_2"/>
    <property type="match status" value="1"/>
</dbReference>
<evidence type="ECO:0000256" key="1">
    <source>
        <dbReference type="ARBA" id="ARBA00023015"/>
    </source>
</evidence>
<accession>A0A916R119</accession>
<keyword evidence="6" id="KW-1185">Reference proteome</keyword>
<dbReference type="AlphaFoldDB" id="A0A916R119"/>
<reference evidence="5" key="2">
    <citation type="submission" date="2020-09" db="EMBL/GenBank/DDBJ databases">
        <authorList>
            <person name="Sun Q."/>
            <person name="Zhou Y."/>
        </authorList>
    </citation>
    <scope>NUCLEOTIDE SEQUENCE</scope>
    <source>
        <strain evidence="5">CGMCC 1.15880</strain>
    </source>
</reference>
<evidence type="ECO:0000256" key="3">
    <source>
        <dbReference type="ARBA" id="ARBA00023163"/>
    </source>
</evidence>
<dbReference type="Pfam" id="PF03472">
    <property type="entry name" value="Autoind_bind"/>
    <property type="match status" value="1"/>
</dbReference>
<dbReference type="Gene3D" id="3.30.450.80">
    <property type="entry name" value="Transcription factor LuxR-like, autoinducer-binding domain"/>
    <property type="match status" value="1"/>
</dbReference>
<dbReference type="Gene3D" id="1.10.10.10">
    <property type="entry name" value="Winged helix-like DNA-binding domain superfamily/Winged helix DNA-binding domain"/>
    <property type="match status" value="1"/>
</dbReference>
<sequence>MVAELRHIFQVNHVVYHSVNSLGEPYALATYGQEWAEYYESEELYRVDPVVLGAFQRFHPYDWKSLDWEKKPARRFFQEAQDGGVGNQGVSVPVRGPHGEFALFSVSHTCSDEVWTRFLAAHMPNFLLIGHYIHASIRALEFPGVEGNYVVLSPRETDALRLLGAGLNRGRAAEQLKISEHTLRVYIESARSKLNASNTTHAVAKAMAQGLINI</sequence>
<dbReference type="GO" id="GO:0016301">
    <property type="term" value="F:kinase activity"/>
    <property type="evidence" value="ECO:0007669"/>
    <property type="project" value="UniProtKB-KW"/>
</dbReference>
<evidence type="ECO:0000259" key="4">
    <source>
        <dbReference type="PROSITE" id="PS50043"/>
    </source>
</evidence>
<dbReference type="InterPro" id="IPR000792">
    <property type="entry name" value="Tscrpt_reg_LuxR_C"/>
</dbReference>
<dbReference type="PANTHER" id="PTHR44688">
    <property type="entry name" value="DNA-BINDING TRANSCRIPTIONAL ACTIVATOR DEVR_DOSR"/>
    <property type="match status" value="1"/>
</dbReference>
<organism evidence="5 6">
    <name type="scientific">Neptunicoccus cionae</name>
    <dbReference type="NCBI Taxonomy" id="2035344"/>
    <lineage>
        <taxon>Bacteria</taxon>
        <taxon>Pseudomonadati</taxon>
        <taxon>Pseudomonadota</taxon>
        <taxon>Alphaproteobacteria</taxon>
        <taxon>Rhodobacterales</taxon>
        <taxon>Paracoccaceae</taxon>
        <taxon>Neptunicoccus</taxon>
    </lineage>
</organism>
<dbReference type="PRINTS" id="PR00038">
    <property type="entry name" value="HTHLUXR"/>
</dbReference>
<dbReference type="EMBL" id="BMKA01000003">
    <property type="protein sequence ID" value="GGA23705.1"/>
    <property type="molecule type" value="Genomic_DNA"/>
</dbReference>
<dbReference type="SUPFAM" id="SSF75516">
    <property type="entry name" value="Pheromone-binding domain of LuxR-like quorum-sensing transcription factors"/>
    <property type="match status" value="1"/>
</dbReference>
<dbReference type="InterPro" id="IPR036388">
    <property type="entry name" value="WH-like_DNA-bd_sf"/>
</dbReference>
<keyword evidence="1" id="KW-0805">Transcription regulation</keyword>
<dbReference type="InterPro" id="IPR036693">
    <property type="entry name" value="TF_LuxR_autoind-bd_dom_sf"/>
</dbReference>